<keyword evidence="10" id="KW-1185">Reference proteome</keyword>
<evidence type="ECO:0000256" key="1">
    <source>
        <dbReference type="ARBA" id="ARBA00004651"/>
    </source>
</evidence>
<name>A0A918DD62_9RHOB</name>
<comment type="caution">
    <text evidence="9">The sequence shown here is derived from an EMBL/GenBank/DDBJ whole genome shotgun (WGS) entry which is preliminary data.</text>
</comment>
<accession>A0A918DD62</accession>
<evidence type="ECO:0000256" key="3">
    <source>
        <dbReference type="ARBA" id="ARBA00022692"/>
    </source>
</evidence>
<evidence type="ECO:0000313" key="9">
    <source>
        <dbReference type="EMBL" id="GGO33259.1"/>
    </source>
</evidence>
<feature type="domain" description="Polysaccharide chain length determinant N-terminal" evidence="8">
    <location>
        <begin position="9"/>
        <end position="84"/>
    </location>
</feature>
<comment type="subcellular location">
    <subcellularLocation>
        <location evidence="1">Cell membrane</location>
        <topology evidence="1">Multi-pass membrane protein</topology>
    </subcellularLocation>
</comment>
<evidence type="ECO:0000256" key="7">
    <source>
        <dbReference type="SAM" id="Phobius"/>
    </source>
</evidence>
<dbReference type="RefSeq" id="WP_146286948.1">
    <property type="nucleotide sequence ID" value="NZ_BMLP01000004.1"/>
</dbReference>
<dbReference type="AlphaFoldDB" id="A0A918DD62"/>
<dbReference type="Proteomes" id="UP000598196">
    <property type="component" value="Unassembled WGS sequence"/>
</dbReference>
<keyword evidence="6" id="KW-0175">Coiled coil</keyword>
<dbReference type="EMBL" id="BMLP01000004">
    <property type="protein sequence ID" value="GGO33259.1"/>
    <property type="molecule type" value="Genomic_DNA"/>
</dbReference>
<evidence type="ECO:0000313" key="10">
    <source>
        <dbReference type="Proteomes" id="UP000598196"/>
    </source>
</evidence>
<organism evidence="9 10">
    <name type="scientific">Gemmobacter aquaticus</name>
    <dbReference type="NCBI Taxonomy" id="490185"/>
    <lineage>
        <taxon>Bacteria</taxon>
        <taxon>Pseudomonadati</taxon>
        <taxon>Pseudomonadota</taxon>
        <taxon>Alphaproteobacteria</taxon>
        <taxon>Rhodobacterales</taxon>
        <taxon>Paracoccaceae</taxon>
        <taxon>Gemmobacter</taxon>
    </lineage>
</organism>
<sequence>MGPIQTIEDLINLLRRRGVMMALIITLAASATLAHVLMRPEIYEAIAVIQVQSPSVGGEESQSSNQIARLLQTTEQQLTTRESLLEMIERHNLFSDTEGMNDDNKIYAMRTAVTFQSIATASQQAFGSPTSVSALTITVRLGEAEQAARVANDFAQNVLDRSIASQASRARDAATFFQTEEERISRQISALEDEIERFKAANPVVDEGTIAGERATIDAEIRAVSQEILAAQAELASLREKDRLRETDRRRIIDLEARETVLKTQRAALEGQRENLVDRVARTPEIERQLGAYARNLEQLQSQFQSVSERKVDAETTLRLEQENHADRFSLLERAVVPEYPVGGGRKKLLFAGTMGGIIAAFGLALLLETMNPVIRTSGQMQRQLGIRPVITLPELDLAKGRPKPERT</sequence>
<keyword evidence="5 7" id="KW-0472">Membrane</keyword>
<dbReference type="OrthoDB" id="7642308at2"/>
<feature type="transmembrane region" description="Helical" evidence="7">
    <location>
        <begin position="349"/>
        <end position="368"/>
    </location>
</feature>
<dbReference type="InterPro" id="IPR003856">
    <property type="entry name" value="LPS_length_determ_N"/>
</dbReference>
<evidence type="ECO:0000256" key="2">
    <source>
        <dbReference type="ARBA" id="ARBA00022475"/>
    </source>
</evidence>
<protein>
    <recommendedName>
        <fullName evidence="8">Polysaccharide chain length determinant N-terminal domain-containing protein</fullName>
    </recommendedName>
</protein>
<keyword evidence="2" id="KW-1003">Cell membrane</keyword>
<reference evidence="9 10" key="1">
    <citation type="journal article" date="2014" name="Int. J. Syst. Evol. Microbiol.">
        <title>Complete genome sequence of Corynebacterium casei LMG S-19264T (=DSM 44701T), isolated from a smear-ripened cheese.</title>
        <authorList>
            <consortium name="US DOE Joint Genome Institute (JGI-PGF)"/>
            <person name="Walter F."/>
            <person name="Albersmeier A."/>
            <person name="Kalinowski J."/>
            <person name="Ruckert C."/>
        </authorList>
    </citation>
    <scope>NUCLEOTIDE SEQUENCE [LARGE SCALE GENOMIC DNA]</scope>
    <source>
        <strain evidence="9 10">CGMCC 1.7029</strain>
    </source>
</reference>
<evidence type="ECO:0000259" key="8">
    <source>
        <dbReference type="Pfam" id="PF02706"/>
    </source>
</evidence>
<dbReference type="Pfam" id="PF02706">
    <property type="entry name" value="Wzz"/>
    <property type="match status" value="1"/>
</dbReference>
<feature type="coiled-coil region" evidence="6">
    <location>
        <begin position="290"/>
        <end position="317"/>
    </location>
</feature>
<dbReference type="GO" id="GO:0005886">
    <property type="term" value="C:plasma membrane"/>
    <property type="evidence" value="ECO:0007669"/>
    <property type="project" value="UniProtKB-SubCell"/>
</dbReference>
<evidence type="ECO:0000256" key="5">
    <source>
        <dbReference type="ARBA" id="ARBA00023136"/>
    </source>
</evidence>
<dbReference type="PANTHER" id="PTHR32309">
    <property type="entry name" value="TYROSINE-PROTEIN KINASE"/>
    <property type="match status" value="1"/>
</dbReference>
<evidence type="ECO:0000256" key="4">
    <source>
        <dbReference type="ARBA" id="ARBA00022989"/>
    </source>
</evidence>
<dbReference type="PANTHER" id="PTHR32309:SF31">
    <property type="entry name" value="CAPSULAR EXOPOLYSACCHARIDE FAMILY"/>
    <property type="match status" value="1"/>
</dbReference>
<gene>
    <name evidence="9" type="ORF">GCM10010991_22360</name>
</gene>
<dbReference type="InterPro" id="IPR050445">
    <property type="entry name" value="Bact_polysacc_biosynth/exp"/>
</dbReference>
<keyword evidence="3 7" id="KW-0812">Transmembrane</keyword>
<feature type="transmembrane region" description="Helical" evidence="7">
    <location>
        <begin position="20"/>
        <end position="38"/>
    </location>
</feature>
<proteinExistence type="predicted"/>
<keyword evidence="4 7" id="KW-1133">Transmembrane helix</keyword>
<feature type="coiled-coil region" evidence="6">
    <location>
        <begin position="181"/>
        <end position="241"/>
    </location>
</feature>
<evidence type="ECO:0000256" key="6">
    <source>
        <dbReference type="SAM" id="Coils"/>
    </source>
</evidence>